<sequence length="917" mass="102581">MQKEKSNRLALRIAVLFLCLVPLTVVGQKSVVLLQIDGSKQFQKMDGFGVNINTAWWYNGEYGDTKLVQSAIDMLVDSLGATIFRAVIEEMDWEVVNDDNNPNNFNWAYYNKVFSNERFQGVWKTLRYLNQKGITNGLIISLMGVPPAAEPLAVPDKQKSWMGGTDYSINPVMEDEFVESIAALLYYARHTAKIKFSLVSPMNETEQVSSGKSIDHPDGFVEGPNIPDAVQFARIIKKLGKKLDAIGMSDIRFVSPDAAGDHLFALCLGEMVKDPYIMSKLDHWGVHDYGNNAGNYNKIVGNPVNPNKSFWVTEMAGIGNMLGQLGDNAHAYIFWDGFDCVYQHARRNGSGSTPPNDWVFWQPDDGKPMIEYIPSTKSWMPRKQFYEFAQVYKFIKPGATRISSMVSDSSVVVRSFLNPNGQLVIVGRNSGKRNITINGIITNLPAIDRLKLTYTTPDMNFYKSADIILNDDRIKTSLPPNCVFTLTGFGDCEEIGSSGAHPEPSNWYAGDMHVHRDCGGAVSEILPENKLKEMMEVNDLAVISVLADMGDAEVKPSEIDLPKVNGKDSPLSCSGRIIHYDAEWHWDPAGTTFEYKALGGHVVLLGLTEAHQIWDESPYKILEYGRKHNGIVGFCHTEYLNDQIQNYLNCCIPIEYPVEAALGMLDFFSEDVYGTQSHNNGNYSADATINAYYKLLNCGIRLGLCAGTDYPCNLSEPFGTLLTYSRVDGALTYRKWIEAIRDGRTVVSRNGHLEFIDMKVNGKYQPGDEIKMKNKGTVSVEVKWTSVKPLTGTLELVFNGKVVAKQEGTAQPETPVILKVNQVFAQSGWLCARRIDENGHQTHTAPVYVTVNNKPVRASSEDAQYFVKWIDNLIEKTSPGNDWNKYFTHDLNIVQGRYKKAKSIYLKIAEEARSQNN</sequence>
<protein>
    <submittedName>
        <fullName evidence="1">Uncharacterized protein</fullName>
    </submittedName>
</protein>
<name>A0A5K7S3X1_9BACT</name>
<dbReference type="EMBL" id="AP018694">
    <property type="protein sequence ID" value="BBE16170.1"/>
    <property type="molecule type" value="Genomic_DNA"/>
</dbReference>
<dbReference type="NCBIfam" id="NF038032">
    <property type="entry name" value="CehA_McbA_metalo"/>
    <property type="match status" value="1"/>
</dbReference>
<dbReference type="InterPro" id="IPR017853">
    <property type="entry name" value="GH"/>
</dbReference>
<dbReference type="GO" id="GO:0004553">
    <property type="term" value="F:hydrolase activity, hydrolyzing O-glycosyl compounds"/>
    <property type="evidence" value="ECO:0007669"/>
    <property type="project" value="InterPro"/>
</dbReference>
<accession>A0A5K7S3X1</accession>
<evidence type="ECO:0000313" key="1">
    <source>
        <dbReference type="EMBL" id="BBE16170.1"/>
    </source>
</evidence>
<dbReference type="AlphaFoldDB" id="A0A5K7S3X1"/>
<reference evidence="1" key="1">
    <citation type="journal article" date="2020" name="Int. J. Syst. Evol. Microbiol.">
        <title>Aquipluma nitroreducens gen. nov. sp. nov., a novel facultatively anaerobic bacterium isolated from a freshwater lake.</title>
        <authorList>
            <person name="Watanabe M."/>
            <person name="Kojima H."/>
            <person name="Fukui M."/>
        </authorList>
    </citation>
    <scope>NUCLEOTIDE SEQUENCE</scope>
    <source>
        <strain evidence="1">MeG22</strain>
    </source>
</reference>
<dbReference type="RefSeq" id="WP_318349269.1">
    <property type="nucleotide sequence ID" value="NZ_AP018694.1"/>
</dbReference>
<gene>
    <name evidence="1" type="ORF">AQPE_0307</name>
</gene>
<dbReference type="SUPFAM" id="SSF51445">
    <property type="entry name" value="(Trans)glycosidases"/>
    <property type="match status" value="1"/>
</dbReference>
<dbReference type="PANTHER" id="PTHR42767:SF1">
    <property type="entry name" value="ENDO-BETA-1,6-GALACTANASE-LIKE DOMAIN-CONTAINING PROTEIN"/>
    <property type="match status" value="1"/>
</dbReference>
<organism evidence="1 2">
    <name type="scientific">Aquipluma nitroreducens</name>
    <dbReference type="NCBI Taxonomy" id="2010828"/>
    <lineage>
        <taxon>Bacteria</taxon>
        <taxon>Pseudomonadati</taxon>
        <taxon>Bacteroidota</taxon>
        <taxon>Bacteroidia</taxon>
        <taxon>Marinilabiliales</taxon>
        <taxon>Prolixibacteraceae</taxon>
        <taxon>Aquipluma</taxon>
    </lineage>
</organism>
<dbReference type="InterPro" id="IPR039743">
    <property type="entry name" value="6GAL/EXGAL"/>
</dbReference>
<dbReference type="Proteomes" id="UP001193389">
    <property type="component" value="Chromosome"/>
</dbReference>
<dbReference type="Gene3D" id="2.60.40.1180">
    <property type="entry name" value="Golgi alpha-mannosidase II"/>
    <property type="match status" value="1"/>
</dbReference>
<evidence type="ECO:0000313" key="2">
    <source>
        <dbReference type="Proteomes" id="UP001193389"/>
    </source>
</evidence>
<dbReference type="Gene3D" id="3.20.20.80">
    <property type="entry name" value="Glycosidases"/>
    <property type="match status" value="1"/>
</dbReference>
<dbReference type="PANTHER" id="PTHR42767">
    <property type="entry name" value="ENDO-BETA-1,6-GALACTANASE"/>
    <property type="match status" value="1"/>
</dbReference>
<dbReference type="InterPro" id="IPR013780">
    <property type="entry name" value="Glyco_hydro_b"/>
</dbReference>
<dbReference type="KEGG" id="anf:AQPE_0307"/>
<keyword evidence="2" id="KW-1185">Reference proteome</keyword>
<proteinExistence type="predicted"/>